<protein>
    <submittedName>
        <fullName evidence="1">Uncharacterized protein</fullName>
    </submittedName>
</protein>
<name>A0ACC7NEM9_9BURK</name>
<dbReference type="EMBL" id="JAQQDW010000044">
    <property type="protein sequence ID" value="MFM0105963.1"/>
    <property type="molecule type" value="Genomic_DNA"/>
</dbReference>
<evidence type="ECO:0000313" key="2">
    <source>
        <dbReference type="Proteomes" id="UP001629235"/>
    </source>
</evidence>
<organism evidence="1 2">
    <name type="scientific">Paraburkholderia rhynchosiae</name>
    <dbReference type="NCBI Taxonomy" id="487049"/>
    <lineage>
        <taxon>Bacteria</taxon>
        <taxon>Pseudomonadati</taxon>
        <taxon>Pseudomonadota</taxon>
        <taxon>Betaproteobacteria</taxon>
        <taxon>Burkholderiales</taxon>
        <taxon>Burkholderiaceae</taxon>
        <taxon>Paraburkholderia</taxon>
    </lineage>
</organism>
<gene>
    <name evidence="1" type="ORF">PQR01_21350</name>
</gene>
<comment type="caution">
    <text evidence="1">The sequence shown here is derived from an EMBL/GenBank/DDBJ whole genome shotgun (WGS) entry which is preliminary data.</text>
</comment>
<evidence type="ECO:0000313" key="1">
    <source>
        <dbReference type="EMBL" id="MFM0105963.1"/>
    </source>
</evidence>
<keyword evidence="2" id="KW-1185">Reference proteome</keyword>
<dbReference type="Proteomes" id="UP001629235">
    <property type="component" value="Unassembled WGS sequence"/>
</dbReference>
<accession>A0ACC7NEM9</accession>
<reference evidence="1 2" key="1">
    <citation type="journal article" date="2024" name="Chem. Sci.">
        <title>Discovery of megapolipeptins by genome mining of a Burkholderiales bacteria collection.</title>
        <authorList>
            <person name="Paulo B.S."/>
            <person name="Recchia M.J.J."/>
            <person name="Lee S."/>
            <person name="Fergusson C.H."/>
            <person name="Romanowski S.B."/>
            <person name="Hernandez A."/>
            <person name="Krull N."/>
            <person name="Liu D.Y."/>
            <person name="Cavanagh H."/>
            <person name="Bos A."/>
            <person name="Gray C.A."/>
            <person name="Murphy B.T."/>
            <person name="Linington R.G."/>
            <person name="Eustaquio A.S."/>
        </authorList>
    </citation>
    <scope>NUCLEOTIDE SEQUENCE [LARGE SCALE GENOMIC DNA]</scope>
    <source>
        <strain evidence="1 2">RL18-126-BIB-B</strain>
    </source>
</reference>
<proteinExistence type="predicted"/>
<sequence>MLITEDVAEALMKMEWVVAAEVVAATADFGFVPSGLFFPVAHNSGDEWAAEFGMDEIPWASFLEPYDWMAREESSLKLPPGSYPSSPGSSQFWRQLTSGKCYVTLEVNAREFAIVRQMAAVARKRGLLPLIADEALSYGAVSTPN</sequence>